<evidence type="ECO:0000313" key="4">
    <source>
        <dbReference type="EMBL" id="KEZ44913.1"/>
    </source>
</evidence>
<protein>
    <recommendedName>
        <fullName evidence="3">Xylanolytic transcriptional activator regulatory domain-containing protein</fullName>
    </recommendedName>
</protein>
<evidence type="ECO:0000259" key="3">
    <source>
        <dbReference type="SMART" id="SM00906"/>
    </source>
</evidence>
<gene>
    <name evidence="4" type="ORF">SAPIO_CDS2263</name>
</gene>
<dbReference type="GO" id="GO:0003677">
    <property type="term" value="F:DNA binding"/>
    <property type="evidence" value="ECO:0007669"/>
    <property type="project" value="InterPro"/>
</dbReference>
<feature type="compositionally biased region" description="Polar residues" evidence="2">
    <location>
        <begin position="577"/>
        <end position="589"/>
    </location>
</feature>
<dbReference type="HOGENOM" id="CLU_005767_2_1_1"/>
<feature type="region of interest" description="Disordered" evidence="2">
    <location>
        <begin position="718"/>
        <end position="737"/>
    </location>
</feature>
<dbReference type="GO" id="GO:0008270">
    <property type="term" value="F:zinc ion binding"/>
    <property type="evidence" value="ECO:0007669"/>
    <property type="project" value="InterPro"/>
</dbReference>
<dbReference type="RefSeq" id="XP_016644712.1">
    <property type="nucleotide sequence ID" value="XM_016785336.1"/>
</dbReference>
<comment type="caution">
    <text evidence="4">The sequence shown here is derived from an EMBL/GenBank/DDBJ whole genome shotgun (WGS) entry which is preliminary data.</text>
</comment>
<dbReference type="Proteomes" id="UP000028545">
    <property type="component" value="Unassembled WGS sequence"/>
</dbReference>
<dbReference type="PANTHER" id="PTHR46910:SF8">
    <property type="entry name" value="ZN(II)2CYS6 TRANSCRIPTION FACTOR (EUROFUNG)"/>
    <property type="match status" value="1"/>
</dbReference>
<accession>A0A084GC51</accession>
<dbReference type="OrthoDB" id="3266505at2759"/>
<organism evidence="4 5">
    <name type="scientific">Pseudallescheria apiosperma</name>
    <name type="common">Scedosporium apiospermum</name>
    <dbReference type="NCBI Taxonomy" id="563466"/>
    <lineage>
        <taxon>Eukaryota</taxon>
        <taxon>Fungi</taxon>
        <taxon>Dikarya</taxon>
        <taxon>Ascomycota</taxon>
        <taxon>Pezizomycotina</taxon>
        <taxon>Sordariomycetes</taxon>
        <taxon>Hypocreomycetidae</taxon>
        <taxon>Microascales</taxon>
        <taxon>Microascaceae</taxon>
        <taxon>Scedosporium</taxon>
    </lineage>
</organism>
<dbReference type="AlphaFoldDB" id="A0A084GC51"/>
<feature type="region of interest" description="Disordered" evidence="2">
    <location>
        <begin position="41"/>
        <end position="61"/>
    </location>
</feature>
<dbReference type="Pfam" id="PF04082">
    <property type="entry name" value="Fungal_trans"/>
    <property type="match status" value="1"/>
</dbReference>
<evidence type="ECO:0000256" key="2">
    <source>
        <dbReference type="SAM" id="MobiDB-lite"/>
    </source>
</evidence>
<dbReference type="EMBL" id="JOWA01000086">
    <property type="protein sequence ID" value="KEZ44913.1"/>
    <property type="molecule type" value="Genomic_DNA"/>
</dbReference>
<name>A0A084GC51_PSEDA</name>
<dbReference type="InterPro" id="IPR050987">
    <property type="entry name" value="AtrR-like"/>
</dbReference>
<reference evidence="4 5" key="1">
    <citation type="journal article" date="2014" name="Genome Announc.">
        <title>Draft genome sequence of the pathogenic fungus Scedosporium apiospermum.</title>
        <authorList>
            <person name="Vandeputte P."/>
            <person name="Ghamrawi S."/>
            <person name="Rechenmann M."/>
            <person name="Iltis A."/>
            <person name="Giraud S."/>
            <person name="Fleury M."/>
            <person name="Thornton C."/>
            <person name="Delhaes L."/>
            <person name="Meyer W."/>
            <person name="Papon N."/>
            <person name="Bouchara J.P."/>
        </authorList>
    </citation>
    <scope>NUCLEOTIDE SEQUENCE [LARGE SCALE GENOMIC DNA]</scope>
    <source>
        <strain evidence="4 5">IHEM 14462</strain>
    </source>
</reference>
<dbReference type="GeneID" id="27721335"/>
<feature type="region of interest" description="Disordered" evidence="2">
    <location>
        <begin position="401"/>
        <end position="433"/>
    </location>
</feature>
<evidence type="ECO:0000313" key="5">
    <source>
        <dbReference type="Proteomes" id="UP000028545"/>
    </source>
</evidence>
<dbReference type="OMA" id="QANHWYL"/>
<keyword evidence="5" id="KW-1185">Reference proteome</keyword>
<dbReference type="VEuPathDB" id="FungiDB:SAPIO_CDS2263"/>
<feature type="compositionally biased region" description="Gly residues" evidence="2">
    <location>
        <begin position="409"/>
        <end position="429"/>
    </location>
</feature>
<feature type="domain" description="Xylanolytic transcriptional activator regulatory" evidence="3">
    <location>
        <begin position="199"/>
        <end position="272"/>
    </location>
</feature>
<feature type="region of interest" description="Disordered" evidence="2">
    <location>
        <begin position="550"/>
        <end position="589"/>
    </location>
</feature>
<dbReference type="KEGG" id="sapo:SAPIO_CDS2263"/>
<dbReference type="PANTHER" id="PTHR46910">
    <property type="entry name" value="TRANSCRIPTION FACTOR PDR1"/>
    <property type="match status" value="1"/>
</dbReference>
<dbReference type="GO" id="GO:0003700">
    <property type="term" value="F:DNA-binding transcription factor activity"/>
    <property type="evidence" value="ECO:0007669"/>
    <property type="project" value="InterPro"/>
</dbReference>
<evidence type="ECO:0000256" key="1">
    <source>
        <dbReference type="ARBA" id="ARBA00023242"/>
    </source>
</evidence>
<dbReference type="CDD" id="cd12148">
    <property type="entry name" value="fungal_TF_MHR"/>
    <property type="match status" value="1"/>
</dbReference>
<proteinExistence type="predicted"/>
<dbReference type="GO" id="GO:0006351">
    <property type="term" value="P:DNA-templated transcription"/>
    <property type="evidence" value="ECO:0007669"/>
    <property type="project" value="InterPro"/>
</dbReference>
<keyword evidence="1" id="KW-0539">Nucleus</keyword>
<dbReference type="InterPro" id="IPR007219">
    <property type="entry name" value="XnlR_reg_dom"/>
</dbReference>
<dbReference type="SMART" id="SM00906">
    <property type="entry name" value="Fungal_trans"/>
    <property type="match status" value="1"/>
</dbReference>
<sequence>MDREAAARSLLMTGRARHACVRCKRQKLKVYREHLGSATASGHLDALPDSPPDRVQPTNRPKNAVPIAELIGVELPPVPIIECLLETYIGSIHWYVTLFHEPTLRARLRSLLASGRANADDFSFLMLIVIILGMAARYVSPQQMKQHGVEFNALALEAKLVAAAEQQLLQVLEDPTSMAVSFLDLLASHYLFNRKVRRAFVIMGVAMRAAQAMDLHNEPAWGDIPAVERECRRRLWWTLYTSEKFVAQSYGRPAVIQDIDVEVSFADMDDDSYTPMPVTSKEIFENGTQKFVTASSYHRYKARLYRIAAPITRVMRKARTVAEITNQIRTVHAQMLEFKRVLPMDLRLETYEESNLDYNKKGLRSILHLQSLALRISYDNIQMLLHRPLISIKDLEKQSTDTSSATLGRNGGSGGSGGGGRGGVGGGQQSGDLSSEISEDMIAASRRQCWQSALQLSHLSRHRGALEFLKNTPLGAHIGMNCFTAGVMLAIFALSKPFTTQAQEAKQALGRLIRIGTWAQLSIASFNQSTGILKDLLRLIMEKELKALTEPNEHETFSSQSQQQQRRPIGEDVSRAGDNNSDAARVPTENSINPHHVEARVALIHHVDAVQQGIQPQPGAFGGGSGQQYASDPFGGFVDWYGSSANEGFDAALSSLQNAFLGNASSSVLDLEYPDWQLMLDEPPTPRGTGQIVGDCQDVSGNSAGTWHDHEVEQDHIQLDPPHPQTRPHPLPHEGQM</sequence>